<keyword evidence="4" id="KW-0408">Iron</keyword>
<evidence type="ECO:0000313" key="8">
    <source>
        <dbReference type="Proteomes" id="UP001138757"/>
    </source>
</evidence>
<organism evidence="7 8">
    <name type="scientific">Sphingobium nicotianae</name>
    <dbReference type="NCBI Taxonomy" id="2782607"/>
    <lineage>
        <taxon>Bacteria</taxon>
        <taxon>Pseudomonadati</taxon>
        <taxon>Pseudomonadota</taxon>
        <taxon>Alphaproteobacteria</taxon>
        <taxon>Sphingomonadales</taxon>
        <taxon>Sphingomonadaceae</taxon>
        <taxon>Sphingobium</taxon>
    </lineage>
</organism>
<comment type="caution">
    <text evidence="7">The sequence shown here is derived from an EMBL/GenBank/DDBJ whole genome shotgun (WGS) entry which is preliminary data.</text>
</comment>
<dbReference type="Gene3D" id="1.10.150.120">
    <property type="entry name" value="[2Fe-2S]-binding domain"/>
    <property type="match status" value="1"/>
</dbReference>
<proteinExistence type="predicted"/>
<dbReference type="InterPro" id="IPR036010">
    <property type="entry name" value="2Fe-2S_ferredoxin-like_sf"/>
</dbReference>
<evidence type="ECO:0000256" key="2">
    <source>
        <dbReference type="ARBA" id="ARBA00022723"/>
    </source>
</evidence>
<dbReference type="Gene3D" id="3.10.20.30">
    <property type="match status" value="1"/>
</dbReference>
<dbReference type="RefSeq" id="WP_214625673.1">
    <property type="nucleotide sequence ID" value="NZ_JAHGAW010000018.1"/>
</dbReference>
<dbReference type="InterPro" id="IPR001041">
    <property type="entry name" value="2Fe-2S_ferredoxin-type"/>
</dbReference>
<dbReference type="SUPFAM" id="SSF54292">
    <property type="entry name" value="2Fe-2S ferredoxin-like"/>
    <property type="match status" value="1"/>
</dbReference>
<keyword evidence="3" id="KW-0560">Oxidoreductase</keyword>
<dbReference type="GO" id="GO:0046872">
    <property type="term" value="F:metal ion binding"/>
    <property type="evidence" value="ECO:0007669"/>
    <property type="project" value="UniProtKB-KW"/>
</dbReference>
<feature type="domain" description="2Fe-2S ferredoxin-type" evidence="6">
    <location>
        <begin position="1"/>
        <end position="76"/>
    </location>
</feature>
<dbReference type="InterPro" id="IPR051452">
    <property type="entry name" value="Diverse_Oxidoreductases"/>
</dbReference>
<dbReference type="Proteomes" id="UP001138757">
    <property type="component" value="Unassembled WGS sequence"/>
</dbReference>
<dbReference type="InterPro" id="IPR006058">
    <property type="entry name" value="2Fe2S_fd_BS"/>
</dbReference>
<dbReference type="AlphaFoldDB" id="A0A9X1ITA9"/>
<dbReference type="InterPro" id="IPR012675">
    <property type="entry name" value="Beta-grasp_dom_sf"/>
</dbReference>
<dbReference type="SUPFAM" id="SSF47741">
    <property type="entry name" value="CO dehydrogenase ISP C-domain like"/>
    <property type="match status" value="1"/>
</dbReference>
<keyword evidence="8" id="KW-1185">Reference proteome</keyword>
<dbReference type="PANTHER" id="PTHR44379:SF2">
    <property type="entry name" value="BLR6218 PROTEIN"/>
    <property type="match status" value="1"/>
</dbReference>
<keyword evidence="1" id="KW-0001">2Fe-2S</keyword>
<dbReference type="EMBL" id="JAHGAW010000018">
    <property type="protein sequence ID" value="MBT2189418.1"/>
    <property type="molecule type" value="Genomic_DNA"/>
</dbReference>
<accession>A0A9X1ITA9</accession>
<dbReference type="InterPro" id="IPR002888">
    <property type="entry name" value="2Fe-2S-bd"/>
</dbReference>
<gene>
    <name evidence="7" type="ORF">KK488_20900</name>
</gene>
<protein>
    <submittedName>
        <fullName evidence="7">(2Fe-2S)-binding protein</fullName>
    </submittedName>
</protein>
<evidence type="ECO:0000256" key="5">
    <source>
        <dbReference type="ARBA" id="ARBA00023014"/>
    </source>
</evidence>
<keyword evidence="5" id="KW-0411">Iron-sulfur</keyword>
<keyword evidence="2" id="KW-0479">Metal-binding</keyword>
<reference evidence="7" key="1">
    <citation type="submission" date="2021-05" db="EMBL/GenBank/DDBJ databases">
        <title>Genome of Sphingobium sp. strain.</title>
        <authorList>
            <person name="Fan R."/>
        </authorList>
    </citation>
    <scope>NUCLEOTIDE SEQUENCE</scope>
    <source>
        <strain evidence="7">H33</strain>
    </source>
</reference>
<dbReference type="InterPro" id="IPR036884">
    <property type="entry name" value="2Fe-2S-bd_dom_sf"/>
</dbReference>
<evidence type="ECO:0000256" key="3">
    <source>
        <dbReference type="ARBA" id="ARBA00023002"/>
    </source>
</evidence>
<dbReference type="GO" id="GO:0051537">
    <property type="term" value="F:2 iron, 2 sulfur cluster binding"/>
    <property type="evidence" value="ECO:0007669"/>
    <property type="project" value="UniProtKB-KW"/>
</dbReference>
<dbReference type="PANTHER" id="PTHR44379">
    <property type="entry name" value="OXIDOREDUCTASE WITH IRON-SULFUR SUBUNIT"/>
    <property type="match status" value="1"/>
</dbReference>
<evidence type="ECO:0000259" key="6">
    <source>
        <dbReference type="PROSITE" id="PS51085"/>
    </source>
</evidence>
<evidence type="ECO:0000256" key="1">
    <source>
        <dbReference type="ARBA" id="ARBA00022714"/>
    </source>
</evidence>
<dbReference type="Pfam" id="PF01799">
    <property type="entry name" value="Fer2_2"/>
    <property type="match status" value="1"/>
</dbReference>
<dbReference type="CDD" id="cd00207">
    <property type="entry name" value="fer2"/>
    <property type="match status" value="1"/>
</dbReference>
<dbReference type="PROSITE" id="PS51085">
    <property type="entry name" value="2FE2S_FER_2"/>
    <property type="match status" value="1"/>
</dbReference>
<dbReference type="GO" id="GO:0016491">
    <property type="term" value="F:oxidoreductase activity"/>
    <property type="evidence" value="ECO:0007669"/>
    <property type="project" value="UniProtKB-KW"/>
</dbReference>
<evidence type="ECO:0000313" key="7">
    <source>
        <dbReference type="EMBL" id="MBT2189418.1"/>
    </source>
</evidence>
<evidence type="ECO:0000256" key="4">
    <source>
        <dbReference type="ARBA" id="ARBA00023004"/>
    </source>
</evidence>
<name>A0A9X1ITA9_9SPHN</name>
<dbReference type="PROSITE" id="PS00197">
    <property type="entry name" value="2FE2S_FER_1"/>
    <property type="match status" value="1"/>
</dbReference>
<sequence length="157" mass="16521">MTSFRINGRPVTPSFPDDTPLLWVIRDGIGLTGTKFGCGIGMCGACTVHVGGRATRSCITPLSAVDGADVTTIEGLDPAGQHPLQKAWIALQVPQCGYCQSGQIMQAAAMLADFPEPSDRDIDAVMAGNLCRCMTYIRIRAAIRQAAGELKGADSHG</sequence>
<dbReference type="Pfam" id="PF00111">
    <property type="entry name" value="Fer2"/>
    <property type="match status" value="1"/>
</dbReference>